<evidence type="ECO:0000313" key="5">
    <source>
        <dbReference type="Proteomes" id="UP000006334"/>
    </source>
</evidence>
<evidence type="ECO:0000256" key="2">
    <source>
        <dbReference type="SAM" id="Coils"/>
    </source>
</evidence>
<name>K6YNE0_9ALTE</name>
<dbReference type="Gene3D" id="2.40.50.100">
    <property type="match status" value="1"/>
</dbReference>
<evidence type="ECO:0000313" key="4">
    <source>
        <dbReference type="EMBL" id="GAC12830.1"/>
    </source>
</evidence>
<dbReference type="GO" id="GO:0015562">
    <property type="term" value="F:efflux transmembrane transporter activity"/>
    <property type="evidence" value="ECO:0007669"/>
    <property type="project" value="TreeGrafter"/>
</dbReference>
<dbReference type="InterPro" id="IPR006143">
    <property type="entry name" value="RND_pump_MFP"/>
</dbReference>
<gene>
    <name evidence="4" type="ORF">GLIP_0176</name>
</gene>
<dbReference type="PANTHER" id="PTHR30469:SF20">
    <property type="entry name" value="EFFLUX RND TRANSPORTER PERIPLASMIC ADAPTOR SUBUNIT"/>
    <property type="match status" value="1"/>
</dbReference>
<feature type="domain" description="Multidrug resistance protein MdtA-like barrel-sandwich hybrid" evidence="3">
    <location>
        <begin position="66"/>
        <end position="188"/>
    </location>
</feature>
<dbReference type="EMBL" id="BAEN01000006">
    <property type="protein sequence ID" value="GAC12830.1"/>
    <property type="molecule type" value="Genomic_DNA"/>
</dbReference>
<dbReference type="eggNOG" id="COG0845">
    <property type="taxonomic scope" value="Bacteria"/>
</dbReference>
<evidence type="ECO:0000259" key="3">
    <source>
        <dbReference type="Pfam" id="PF25917"/>
    </source>
</evidence>
<dbReference type="RefSeq" id="WP_008842650.1">
    <property type="nucleotide sequence ID" value="NZ_BAEN01000006.1"/>
</dbReference>
<dbReference type="SUPFAM" id="SSF111369">
    <property type="entry name" value="HlyD-like secretion proteins"/>
    <property type="match status" value="1"/>
</dbReference>
<dbReference type="Gene3D" id="1.10.287.470">
    <property type="entry name" value="Helix hairpin bin"/>
    <property type="match status" value="1"/>
</dbReference>
<dbReference type="AlphaFoldDB" id="K6YNE0"/>
<evidence type="ECO:0000256" key="1">
    <source>
        <dbReference type="ARBA" id="ARBA00009477"/>
    </source>
</evidence>
<dbReference type="InterPro" id="IPR058625">
    <property type="entry name" value="MdtA-like_BSH"/>
</dbReference>
<accession>K6YNE0</accession>
<dbReference type="Gene3D" id="2.40.420.20">
    <property type="match status" value="1"/>
</dbReference>
<organism evidence="4 5">
    <name type="scientific">Aliiglaciecola lipolytica E3</name>
    <dbReference type="NCBI Taxonomy" id="1127673"/>
    <lineage>
        <taxon>Bacteria</taxon>
        <taxon>Pseudomonadati</taxon>
        <taxon>Pseudomonadota</taxon>
        <taxon>Gammaproteobacteria</taxon>
        <taxon>Alteromonadales</taxon>
        <taxon>Alteromonadaceae</taxon>
        <taxon>Aliiglaciecola</taxon>
    </lineage>
</organism>
<dbReference type="Proteomes" id="UP000006334">
    <property type="component" value="Unassembled WGS sequence"/>
</dbReference>
<dbReference type="NCBIfam" id="TIGR01730">
    <property type="entry name" value="RND_mfp"/>
    <property type="match status" value="1"/>
</dbReference>
<dbReference type="STRING" id="1127673.GLIP_0176"/>
<comment type="caution">
    <text evidence="4">The sequence shown here is derived from an EMBL/GenBank/DDBJ whole genome shotgun (WGS) entry which is preliminary data.</text>
</comment>
<dbReference type="GO" id="GO:1990281">
    <property type="term" value="C:efflux pump complex"/>
    <property type="evidence" value="ECO:0007669"/>
    <property type="project" value="TreeGrafter"/>
</dbReference>
<sequence length="358" mass="39521">MTLLLRILPVSLALTFSIFFISGCGDNKQQQVQTEAVRVVKLSQVTSASSQNQSTFPAVVSPVKTIDLSFEVTGRLIHTDIVTGAHVAKGHLLASLDPKPFERRVKEQQTRLQQASRELSRIESMFSKKLVSQSNLDDAKTEYELAEIDLSNAQQDLEYTQLRAPFDALVANRLVENNSFVTAGEPLAQLQDVSRIYFNINVPERLLSANEGRKIIKAQASILGSPDKWYDLVYVEHSTQPDAITQTYQAVFAMDSKNQVQVTPGARAVVNVSLENPNNSGQLLIPFRALVGNDSEGFHVWRYVEQSQSVEKVQVSVLNIEGAFAMVSGDLSEQDYVISAGAAQVHAGMKVEPYHGEK</sequence>
<reference evidence="4 5" key="1">
    <citation type="journal article" date="2017" name="Antonie Van Leeuwenhoek">
        <title>Rhizobium rhizosphaerae sp. nov., a novel species isolated from rice rhizosphere.</title>
        <authorList>
            <person name="Zhao J.J."/>
            <person name="Zhang J."/>
            <person name="Zhang R.J."/>
            <person name="Zhang C.W."/>
            <person name="Yin H.Q."/>
            <person name="Zhang X.X."/>
        </authorList>
    </citation>
    <scope>NUCLEOTIDE SEQUENCE [LARGE SCALE GENOMIC DNA]</scope>
    <source>
        <strain evidence="4 5">E3</strain>
    </source>
</reference>
<feature type="coiled-coil region" evidence="2">
    <location>
        <begin position="105"/>
        <end position="156"/>
    </location>
</feature>
<keyword evidence="5" id="KW-1185">Reference proteome</keyword>
<keyword evidence="2" id="KW-0175">Coiled coil</keyword>
<dbReference type="PROSITE" id="PS51257">
    <property type="entry name" value="PROKAR_LIPOPROTEIN"/>
    <property type="match status" value="1"/>
</dbReference>
<protein>
    <recommendedName>
        <fullName evidence="3">Multidrug resistance protein MdtA-like barrel-sandwich hybrid domain-containing protein</fullName>
    </recommendedName>
</protein>
<dbReference type="Pfam" id="PF25917">
    <property type="entry name" value="BSH_RND"/>
    <property type="match status" value="1"/>
</dbReference>
<dbReference type="PANTHER" id="PTHR30469">
    <property type="entry name" value="MULTIDRUG RESISTANCE PROTEIN MDTA"/>
    <property type="match status" value="1"/>
</dbReference>
<dbReference type="OrthoDB" id="1185083at2"/>
<proteinExistence type="inferred from homology"/>
<comment type="similarity">
    <text evidence="1">Belongs to the membrane fusion protein (MFP) (TC 8.A.1) family.</text>
</comment>